<evidence type="ECO:0000259" key="4">
    <source>
        <dbReference type="PROSITE" id="PS50932"/>
    </source>
</evidence>
<protein>
    <submittedName>
        <fullName evidence="5">LacI family transcriptional regulator</fullName>
    </submittedName>
</protein>
<dbReference type="PANTHER" id="PTHR30146">
    <property type="entry name" value="LACI-RELATED TRANSCRIPTIONAL REPRESSOR"/>
    <property type="match status" value="1"/>
</dbReference>
<dbReference type="Pfam" id="PF00532">
    <property type="entry name" value="Peripla_BP_1"/>
    <property type="match status" value="1"/>
</dbReference>
<dbReference type="InterPro" id="IPR028082">
    <property type="entry name" value="Peripla_BP_I"/>
</dbReference>
<comment type="caution">
    <text evidence="5">The sequence shown here is derived from an EMBL/GenBank/DDBJ whole genome shotgun (WGS) entry which is preliminary data.</text>
</comment>
<feature type="domain" description="HTH lacI-type" evidence="4">
    <location>
        <begin position="2"/>
        <end position="56"/>
    </location>
</feature>
<evidence type="ECO:0000313" key="5">
    <source>
        <dbReference type="EMBL" id="RAK62069.1"/>
    </source>
</evidence>
<dbReference type="AlphaFoldDB" id="A0A328B5C4"/>
<dbReference type="InterPro" id="IPR010982">
    <property type="entry name" value="Lambda_DNA-bd_dom_sf"/>
</dbReference>
<proteinExistence type="predicted"/>
<dbReference type="Gene3D" id="1.10.260.40">
    <property type="entry name" value="lambda repressor-like DNA-binding domains"/>
    <property type="match status" value="1"/>
</dbReference>
<dbReference type="Proteomes" id="UP000248553">
    <property type="component" value="Unassembled WGS sequence"/>
</dbReference>
<keyword evidence="1" id="KW-0805">Transcription regulation</keyword>
<dbReference type="GO" id="GO:0000976">
    <property type="term" value="F:transcription cis-regulatory region binding"/>
    <property type="evidence" value="ECO:0007669"/>
    <property type="project" value="TreeGrafter"/>
</dbReference>
<sequence length="338" mass="36821">MITIVDLAEQLNLSPSTVSRALAGKSDIGTSTAQRVRDLAQQLGYRPNGSAVSLRRGKSKTLGVITPHLSNNFFAEILTGIEAAASREGYQVLVCQSNDDAAQEQRHLELLLRAQVDGILLSLARTTRSPQPFNQLGQRPVPIVFFDRYLTGDSRHAVVIDDYAAGYRATCHLLEQGYRHIVHVTGPQHLSIYHQRRRGYEQALRQQGLASSLLIAGSLKLADGVAAARQLLAATPRPDAIFAASDFAALGILQVLKERKIEVPQQMGLVGCSNELVSQFTEPALTTIDQHGETIGQQATRLLLQLLQNTDSAVKPLQIVLSPTLHVRASSSRPPHAR</sequence>
<evidence type="ECO:0000313" key="6">
    <source>
        <dbReference type="Proteomes" id="UP000248553"/>
    </source>
</evidence>
<dbReference type="InterPro" id="IPR001761">
    <property type="entry name" value="Peripla_BP/Lac1_sug-bd_dom"/>
</dbReference>
<name>A0A328B5C4_9BACT</name>
<dbReference type="InterPro" id="IPR000843">
    <property type="entry name" value="HTH_LacI"/>
</dbReference>
<keyword evidence="3" id="KW-0804">Transcription</keyword>
<organism evidence="5 6">
    <name type="scientific">Hymenobacter edaphi</name>
    <dbReference type="NCBI Taxonomy" id="2211146"/>
    <lineage>
        <taxon>Bacteria</taxon>
        <taxon>Pseudomonadati</taxon>
        <taxon>Bacteroidota</taxon>
        <taxon>Cytophagia</taxon>
        <taxon>Cytophagales</taxon>
        <taxon>Hymenobacteraceae</taxon>
        <taxon>Hymenobacter</taxon>
    </lineage>
</organism>
<evidence type="ECO:0000256" key="3">
    <source>
        <dbReference type="ARBA" id="ARBA00023163"/>
    </source>
</evidence>
<dbReference type="GO" id="GO:0003700">
    <property type="term" value="F:DNA-binding transcription factor activity"/>
    <property type="evidence" value="ECO:0007669"/>
    <property type="project" value="TreeGrafter"/>
</dbReference>
<dbReference type="EMBL" id="QHKM01000018">
    <property type="protein sequence ID" value="RAK62069.1"/>
    <property type="molecule type" value="Genomic_DNA"/>
</dbReference>
<accession>A0A328B5C4</accession>
<dbReference type="SUPFAM" id="SSF47413">
    <property type="entry name" value="lambda repressor-like DNA-binding domains"/>
    <property type="match status" value="1"/>
</dbReference>
<dbReference type="CDD" id="cd06267">
    <property type="entry name" value="PBP1_LacI_sugar_binding-like"/>
    <property type="match status" value="1"/>
</dbReference>
<keyword evidence="2" id="KW-0238">DNA-binding</keyword>
<dbReference type="CDD" id="cd01392">
    <property type="entry name" value="HTH_LacI"/>
    <property type="match status" value="1"/>
</dbReference>
<keyword evidence="6" id="KW-1185">Reference proteome</keyword>
<dbReference type="PANTHER" id="PTHR30146:SF109">
    <property type="entry name" value="HTH-TYPE TRANSCRIPTIONAL REGULATOR GALS"/>
    <property type="match status" value="1"/>
</dbReference>
<evidence type="ECO:0000256" key="1">
    <source>
        <dbReference type="ARBA" id="ARBA00023015"/>
    </source>
</evidence>
<dbReference type="SUPFAM" id="SSF53822">
    <property type="entry name" value="Periplasmic binding protein-like I"/>
    <property type="match status" value="1"/>
</dbReference>
<evidence type="ECO:0000256" key="2">
    <source>
        <dbReference type="ARBA" id="ARBA00023125"/>
    </source>
</evidence>
<dbReference type="Pfam" id="PF00356">
    <property type="entry name" value="LacI"/>
    <property type="match status" value="1"/>
</dbReference>
<dbReference type="PROSITE" id="PS50932">
    <property type="entry name" value="HTH_LACI_2"/>
    <property type="match status" value="1"/>
</dbReference>
<dbReference type="OrthoDB" id="891936at2"/>
<dbReference type="SMART" id="SM00354">
    <property type="entry name" value="HTH_LACI"/>
    <property type="match status" value="1"/>
</dbReference>
<dbReference type="RefSeq" id="WP_111480833.1">
    <property type="nucleotide sequence ID" value="NZ_QHKM01000018.1"/>
</dbReference>
<reference evidence="6" key="1">
    <citation type="submission" date="2018-05" db="EMBL/GenBank/DDBJ databases">
        <authorList>
            <person name="Nie L."/>
        </authorList>
    </citation>
    <scope>NUCLEOTIDE SEQUENCE [LARGE SCALE GENOMIC DNA]</scope>
    <source>
        <strain evidence="6">NL</strain>
    </source>
</reference>
<gene>
    <name evidence="5" type="ORF">DLM85_24525</name>
</gene>
<dbReference type="Gene3D" id="3.40.50.2300">
    <property type="match status" value="2"/>
</dbReference>